<proteinExistence type="predicted"/>
<feature type="compositionally biased region" description="Pro residues" evidence="1">
    <location>
        <begin position="184"/>
        <end position="197"/>
    </location>
</feature>
<protein>
    <submittedName>
        <fullName evidence="2">Uncharacterized protein</fullName>
    </submittedName>
</protein>
<dbReference type="Proteomes" id="UP000053236">
    <property type="component" value="Unassembled WGS sequence"/>
</dbReference>
<dbReference type="AlphaFoldDB" id="W2H7X6"/>
<reference evidence="2" key="1">
    <citation type="submission" date="2013-11" db="EMBL/GenBank/DDBJ databases">
        <title>The Genome Sequence of Phytophthora parasitica CJ02B3.</title>
        <authorList>
            <consortium name="The Broad Institute Genomics Platform"/>
            <person name="Russ C."/>
            <person name="Tyler B."/>
            <person name="Panabieres F."/>
            <person name="Shan W."/>
            <person name="Tripathy S."/>
            <person name="Grunwald N."/>
            <person name="Machado M."/>
            <person name="Johnson C.S."/>
            <person name="Arredondo F."/>
            <person name="Hong C."/>
            <person name="Coffey M."/>
            <person name="Young S.K."/>
            <person name="Zeng Q."/>
            <person name="Gargeya S."/>
            <person name="Fitzgerald M."/>
            <person name="Abouelleil A."/>
            <person name="Alvarado L."/>
            <person name="Chapman S.B."/>
            <person name="Gainer-Dewar J."/>
            <person name="Goldberg J."/>
            <person name="Griggs A."/>
            <person name="Gujja S."/>
            <person name="Hansen M."/>
            <person name="Howarth C."/>
            <person name="Imamovic A."/>
            <person name="Ireland A."/>
            <person name="Larimer J."/>
            <person name="McCowan C."/>
            <person name="Murphy C."/>
            <person name="Pearson M."/>
            <person name="Poon T.W."/>
            <person name="Priest M."/>
            <person name="Roberts A."/>
            <person name="Saif S."/>
            <person name="Shea T."/>
            <person name="Sykes S."/>
            <person name="Wortman J."/>
            <person name="Nusbaum C."/>
            <person name="Birren B."/>
        </authorList>
    </citation>
    <scope>NUCLEOTIDE SEQUENCE [LARGE SCALE GENOMIC DNA]</scope>
    <source>
        <strain evidence="2">CJ02B3</strain>
    </source>
</reference>
<evidence type="ECO:0000256" key="1">
    <source>
        <dbReference type="SAM" id="MobiDB-lite"/>
    </source>
</evidence>
<evidence type="ECO:0000313" key="2">
    <source>
        <dbReference type="EMBL" id="ETK91347.1"/>
    </source>
</evidence>
<accession>W2H7X6</accession>
<feature type="compositionally biased region" description="Acidic residues" evidence="1">
    <location>
        <begin position="65"/>
        <end position="74"/>
    </location>
</feature>
<name>W2H7X6_PHYNI</name>
<organism evidence="2">
    <name type="scientific">Phytophthora nicotianae</name>
    <name type="common">Potato buckeye rot agent</name>
    <name type="synonym">Phytophthora parasitica</name>
    <dbReference type="NCBI Taxonomy" id="4792"/>
    <lineage>
        <taxon>Eukaryota</taxon>
        <taxon>Sar</taxon>
        <taxon>Stramenopiles</taxon>
        <taxon>Oomycota</taxon>
        <taxon>Peronosporomycetes</taxon>
        <taxon>Peronosporales</taxon>
        <taxon>Peronosporaceae</taxon>
        <taxon>Phytophthora</taxon>
    </lineage>
</organism>
<gene>
    <name evidence="2" type="ORF">L915_05041</name>
</gene>
<feature type="region of interest" description="Disordered" evidence="1">
    <location>
        <begin position="1"/>
        <end position="197"/>
    </location>
</feature>
<feature type="compositionally biased region" description="Acidic residues" evidence="1">
    <location>
        <begin position="160"/>
        <end position="174"/>
    </location>
</feature>
<feature type="compositionally biased region" description="Gly residues" evidence="1">
    <location>
        <begin position="130"/>
        <end position="144"/>
    </location>
</feature>
<dbReference type="EMBL" id="KI685340">
    <property type="protein sequence ID" value="ETK91347.1"/>
    <property type="molecule type" value="Genomic_DNA"/>
</dbReference>
<sequence length="197" mass="19945">MSDDQAGGQASVPAVTTSSADDRAVSPPPDDASKASPVVTESPARDEESPGRASPSPPAPATVETEVEDPDALEAAELRLMFGSDDEDEAPGQPASTAEDVPTSAEDSSETRSEMLLSTLVSSSRIVSMGDGGNGESRGDNGGTGDDDKFVFDFPAGDTGNDEDVPPGGDDSEASESGGFDLGPPRPPTTPVPTPPR</sequence>